<feature type="domain" description="Nitroreductase" evidence="6">
    <location>
        <begin position="9"/>
        <end position="160"/>
    </location>
</feature>
<dbReference type="PANTHER" id="PTHR43425:SF2">
    <property type="entry name" value="OXYGEN-INSENSITIVE NADPH NITROREDUCTASE"/>
    <property type="match status" value="1"/>
</dbReference>
<evidence type="ECO:0000313" key="8">
    <source>
        <dbReference type="Proteomes" id="UP000317036"/>
    </source>
</evidence>
<dbReference type="NCBIfam" id="NF008033">
    <property type="entry name" value="PRK10765.1"/>
    <property type="match status" value="1"/>
</dbReference>
<gene>
    <name evidence="7" type="primary">nfsA</name>
    <name evidence="7" type="ORF">FPZ49_31885</name>
</gene>
<dbReference type="EC" id="1.5.1.38" evidence="7"/>
<dbReference type="PANTHER" id="PTHR43425">
    <property type="entry name" value="OXYGEN-INSENSITIVE NADPH NITROREDUCTASE"/>
    <property type="match status" value="1"/>
</dbReference>
<keyword evidence="4 5" id="KW-0560">Oxidoreductase</keyword>
<reference evidence="7 8" key="1">
    <citation type="submission" date="2019-07" db="EMBL/GenBank/DDBJ databases">
        <authorList>
            <person name="Kim J."/>
        </authorList>
    </citation>
    <scope>NUCLEOTIDE SEQUENCE [LARGE SCALE GENOMIC DNA]</scope>
    <source>
        <strain evidence="7 8">JC52</strain>
    </source>
</reference>
<dbReference type="GO" id="GO:0052873">
    <property type="term" value="F:FMN reductase (NADPH) activity"/>
    <property type="evidence" value="ECO:0007669"/>
    <property type="project" value="UniProtKB-EC"/>
</dbReference>
<proteinExistence type="inferred from homology"/>
<dbReference type="RefSeq" id="WP_144854345.1">
    <property type="nucleotide sequence ID" value="NZ_VNJI01000066.1"/>
</dbReference>
<evidence type="ECO:0000313" key="7">
    <source>
        <dbReference type="EMBL" id="TVY01907.1"/>
    </source>
</evidence>
<evidence type="ECO:0000256" key="2">
    <source>
        <dbReference type="ARBA" id="ARBA00022630"/>
    </source>
</evidence>
<dbReference type="CDD" id="cd02146">
    <property type="entry name" value="NfsA-like"/>
    <property type="match status" value="1"/>
</dbReference>
<comment type="caution">
    <text evidence="7">The sequence shown here is derived from an EMBL/GenBank/DDBJ whole genome shotgun (WGS) entry which is preliminary data.</text>
</comment>
<sequence length="243" mass="27188">MNPVIELLKNHRSIRKFKDIPLTPEQIDAIVTSAQAASTSSNVQAYTIIAATDPELRKQLAELTGTAYVEQTGLFLIFCADLYRIKEATEQHGEVFHQNMESFLVATVDAALAAQNAAIAAESMGLGICYIGAVRNQPQEISKLLQLPELVYPVFGLTIGVPDQAPIQRPRLPKEALVHLNGYQVEAGREGVRQYDETVHEYYKVRTQGKTLTNWSQSMADKYRKPVRAHMRSFLDARGFRLE</sequence>
<keyword evidence="5" id="KW-0521">NADP</keyword>
<evidence type="ECO:0000259" key="6">
    <source>
        <dbReference type="Pfam" id="PF00881"/>
    </source>
</evidence>
<dbReference type="PIRSF" id="PIRSF005426">
    <property type="entry name" value="Frp"/>
    <property type="match status" value="1"/>
</dbReference>
<dbReference type="InterPro" id="IPR016446">
    <property type="entry name" value="Flavin_OxRdtase_Frp"/>
</dbReference>
<accession>A0A559JPV5</accession>
<dbReference type="EMBL" id="VNJI01000066">
    <property type="protein sequence ID" value="TVY01907.1"/>
    <property type="molecule type" value="Genomic_DNA"/>
</dbReference>
<dbReference type="Gene3D" id="3.40.109.10">
    <property type="entry name" value="NADH Oxidase"/>
    <property type="match status" value="1"/>
</dbReference>
<comment type="similarity">
    <text evidence="1 5">Belongs to the flavin oxidoreductase frp family.</text>
</comment>
<dbReference type="SUPFAM" id="SSF55469">
    <property type="entry name" value="FMN-dependent nitroreductase-like"/>
    <property type="match status" value="1"/>
</dbReference>
<keyword evidence="3 5" id="KW-0288">FMN</keyword>
<protein>
    <submittedName>
        <fullName evidence="7">Oxygen-insensitive NADPH nitroreductase</fullName>
        <ecNumber evidence="7">1.5.1.38</ecNumber>
    </submittedName>
</protein>
<dbReference type="Proteomes" id="UP000317036">
    <property type="component" value="Unassembled WGS sequence"/>
</dbReference>
<keyword evidence="8" id="KW-1185">Reference proteome</keyword>
<name>A0A559JPV5_9BACL</name>
<evidence type="ECO:0000256" key="4">
    <source>
        <dbReference type="ARBA" id="ARBA00023002"/>
    </source>
</evidence>
<dbReference type="InterPro" id="IPR029479">
    <property type="entry name" value="Nitroreductase"/>
</dbReference>
<organism evidence="7 8">
    <name type="scientific">Paenibacillus cremeus</name>
    <dbReference type="NCBI Taxonomy" id="2163881"/>
    <lineage>
        <taxon>Bacteria</taxon>
        <taxon>Bacillati</taxon>
        <taxon>Bacillota</taxon>
        <taxon>Bacilli</taxon>
        <taxon>Bacillales</taxon>
        <taxon>Paenibacillaceae</taxon>
        <taxon>Paenibacillus</taxon>
    </lineage>
</organism>
<evidence type="ECO:0000256" key="5">
    <source>
        <dbReference type="PIRNR" id="PIRNR005426"/>
    </source>
</evidence>
<dbReference type="Pfam" id="PF00881">
    <property type="entry name" value="Nitroreductase"/>
    <property type="match status" value="1"/>
</dbReference>
<evidence type="ECO:0000256" key="1">
    <source>
        <dbReference type="ARBA" id="ARBA00008366"/>
    </source>
</evidence>
<dbReference type="InterPro" id="IPR000415">
    <property type="entry name" value="Nitroreductase-like"/>
</dbReference>
<dbReference type="AlphaFoldDB" id="A0A559JPV5"/>
<evidence type="ECO:0000256" key="3">
    <source>
        <dbReference type="ARBA" id="ARBA00022643"/>
    </source>
</evidence>
<dbReference type="OrthoDB" id="9775805at2"/>
<keyword evidence="2 5" id="KW-0285">Flavoprotein</keyword>